<dbReference type="InterPro" id="IPR036397">
    <property type="entry name" value="RNaseH_sf"/>
</dbReference>
<evidence type="ECO:0000256" key="2">
    <source>
        <dbReference type="SAM" id="MobiDB-lite"/>
    </source>
</evidence>
<proteinExistence type="predicted"/>
<evidence type="ECO:0000259" key="3">
    <source>
        <dbReference type="Pfam" id="PF03104"/>
    </source>
</evidence>
<dbReference type="Proteomes" id="UP001222325">
    <property type="component" value="Unassembled WGS sequence"/>
</dbReference>
<dbReference type="Gene3D" id="2.40.50.730">
    <property type="match status" value="1"/>
</dbReference>
<evidence type="ECO:0000256" key="1">
    <source>
        <dbReference type="ARBA" id="ARBA00024411"/>
    </source>
</evidence>
<comment type="caution">
    <text evidence="4">The sequence shown here is derived from an EMBL/GenBank/DDBJ whole genome shotgun (WGS) entry which is preliminary data.</text>
</comment>
<dbReference type="Pfam" id="PF03104">
    <property type="entry name" value="DNA_pol_B_exo1"/>
    <property type="match status" value="1"/>
</dbReference>
<dbReference type="GO" id="GO:0003676">
    <property type="term" value="F:nucleic acid binding"/>
    <property type="evidence" value="ECO:0007669"/>
    <property type="project" value="InterPro"/>
</dbReference>
<accession>A0AAD6TW78</accession>
<reference evidence="4" key="1">
    <citation type="submission" date="2023-03" db="EMBL/GenBank/DDBJ databases">
        <title>Massive genome expansion in bonnet fungi (Mycena s.s.) driven by repeated elements and novel gene families across ecological guilds.</title>
        <authorList>
            <consortium name="Lawrence Berkeley National Laboratory"/>
            <person name="Harder C.B."/>
            <person name="Miyauchi S."/>
            <person name="Viragh M."/>
            <person name="Kuo A."/>
            <person name="Thoen E."/>
            <person name="Andreopoulos B."/>
            <person name="Lu D."/>
            <person name="Skrede I."/>
            <person name="Drula E."/>
            <person name="Henrissat B."/>
            <person name="Morin E."/>
            <person name="Kohler A."/>
            <person name="Barry K."/>
            <person name="LaButti K."/>
            <person name="Morin E."/>
            <person name="Salamov A."/>
            <person name="Lipzen A."/>
            <person name="Mereny Z."/>
            <person name="Hegedus B."/>
            <person name="Baldrian P."/>
            <person name="Stursova M."/>
            <person name="Weitz H."/>
            <person name="Taylor A."/>
            <person name="Grigoriev I.V."/>
            <person name="Nagy L.G."/>
            <person name="Martin F."/>
            <person name="Kauserud H."/>
        </authorList>
    </citation>
    <scope>NUCLEOTIDE SEQUENCE</scope>
    <source>
        <strain evidence="4">CBHHK173m</strain>
    </source>
</reference>
<protein>
    <recommendedName>
        <fullName evidence="1">DNA polymerase delta catalytic subunit</fullName>
    </recommendedName>
</protein>
<dbReference type="GO" id="GO:0008296">
    <property type="term" value="F:3'-5'-DNA exonuclease activity"/>
    <property type="evidence" value="ECO:0007669"/>
    <property type="project" value="TreeGrafter"/>
</dbReference>
<dbReference type="AlphaFoldDB" id="A0AAD6TW78"/>
<dbReference type="InterPro" id="IPR012337">
    <property type="entry name" value="RNaseH-like_sf"/>
</dbReference>
<dbReference type="Gene3D" id="3.30.420.10">
    <property type="entry name" value="Ribonuclease H-like superfamily/Ribonuclease H"/>
    <property type="match status" value="1"/>
</dbReference>
<feature type="region of interest" description="Disordered" evidence="2">
    <location>
        <begin position="1"/>
        <end position="22"/>
    </location>
</feature>
<dbReference type="PANTHER" id="PTHR10322:SF23">
    <property type="entry name" value="DNA POLYMERASE DELTA CATALYTIC SUBUNIT"/>
    <property type="match status" value="1"/>
</dbReference>
<dbReference type="EMBL" id="JARJCN010000058">
    <property type="protein sequence ID" value="KAJ7079741.1"/>
    <property type="molecule type" value="Genomic_DNA"/>
</dbReference>
<dbReference type="PANTHER" id="PTHR10322">
    <property type="entry name" value="DNA POLYMERASE CATALYTIC SUBUNIT"/>
    <property type="match status" value="1"/>
</dbReference>
<dbReference type="GO" id="GO:0003887">
    <property type="term" value="F:DNA-directed DNA polymerase activity"/>
    <property type="evidence" value="ECO:0007669"/>
    <property type="project" value="TreeGrafter"/>
</dbReference>
<keyword evidence="5" id="KW-1185">Reference proteome</keyword>
<gene>
    <name evidence="4" type="ORF">B0H15DRAFT_953840</name>
</gene>
<dbReference type="GO" id="GO:0006297">
    <property type="term" value="P:nucleotide-excision repair, DNA gap filling"/>
    <property type="evidence" value="ECO:0007669"/>
    <property type="project" value="TreeGrafter"/>
</dbReference>
<dbReference type="SUPFAM" id="SSF53098">
    <property type="entry name" value="Ribonuclease H-like"/>
    <property type="match status" value="1"/>
</dbReference>
<dbReference type="InterPro" id="IPR050240">
    <property type="entry name" value="DNA_pol_type-B"/>
</dbReference>
<dbReference type="GO" id="GO:0045004">
    <property type="term" value="P:DNA replication proofreading"/>
    <property type="evidence" value="ECO:0007669"/>
    <property type="project" value="TreeGrafter"/>
</dbReference>
<feature type="domain" description="DNA-directed DNA polymerase family B exonuclease" evidence="3">
    <location>
        <begin position="109"/>
        <end position="326"/>
    </location>
</feature>
<dbReference type="GO" id="GO:0006287">
    <property type="term" value="P:base-excision repair, gap-filling"/>
    <property type="evidence" value="ECO:0007669"/>
    <property type="project" value="TreeGrafter"/>
</dbReference>
<evidence type="ECO:0000313" key="4">
    <source>
        <dbReference type="EMBL" id="KAJ7079741.1"/>
    </source>
</evidence>
<evidence type="ECO:0000313" key="5">
    <source>
        <dbReference type="Proteomes" id="UP001222325"/>
    </source>
</evidence>
<sequence length="428" mass="48562">MASSSLTGKRTRPPTPDPQDNNVVVKRVKPLVPSQSFADILKEMPINVSVVDGPSNTITVDEDLVLQYVDIQCHPEDPTSVLVFGVTEEGMRVLVHVNNLLTLPPRPDYEPLYNFMFHYEIAPMSWIEIPALNFEAIDACDMISYNQIEVFVDHEDMIFHPPQGNWDKSAPLRILSFDVSTVVPPPPGNQLPCYERDPVLQIGNMLTIKGESDPYLRCIFTLGACSDISGAEVKSYETEDALLLAWREFIIDADPDLIVGYNIGCFDIPQLLLRARFLQLHEFPYLGRLKDVPTKTVAQPVNHRKLKDAPILTGRLQLDTRQYMLESTMRRENFTVGRKSKCDLNTIAREFVGKTKEGIAFTVIEDLQFGGPDGRRKLAVHCLKETHLPLEIFSRLRCLDESLDAARSSEEFIYRPFREFLRNGRNPS</sequence>
<name>A0AAD6TW78_9AGAR</name>
<dbReference type="InterPro" id="IPR006133">
    <property type="entry name" value="DNA-dir_DNA_pol_B_exonuc"/>
</dbReference>
<organism evidence="4 5">
    <name type="scientific">Mycena belliarum</name>
    <dbReference type="NCBI Taxonomy" id="1033014"/>
    <lineage>
        <taxon>Eukaryota</taxon>
        <taxon>Fungi</taxon>
        <taxon>Dikarya</taxon>
        <taxon>Basidiomycota</taxon>
        <taxon>Agaricomycotina</taxon>
        <taxon>Agaricomycetes</taxon>
        <taxon>Agaricomycetidae</taxon>
        <taxon>Agaricales</taxon>
        <taxon>Marasmiineae</taxon>
        <taxon>Mycenaceae</taxon>
        <taxon>Mycena</taxon>
    </lineage>
</organism>
<dbReference type="GO" id="GO:0043625">
    <property type="term" value="C:delta DNA polymerase complex"/>
    <property type="evidence" value="ECO:0007669"/>
    <property type="project" value="TreeGrafter"/>
</dbReference>